<reference evidence="1 2" key="1">
    <citation type="submission" date="2017-06" db="EMBL/GenBank/DDBJ databases">
        <title>Ant-infecting Ophiocordyceps genomes reveal a high diversity of potential behavioral manipulation genes and a possible major role for enterotoxins.</title>
        <authorList>
            <person name="De Bekker C."/>
            <person name="Evans H.C."/>
            <person name="Brachmann A."/>
            <person name="Hughes D.P."/>
        </authorList>
    </citation>
    <scope>NUCLEOTIDE SEQUENCE [LARGE SCALE GENOMIC DNA]</scope>
    <source>
        <strain evidence="1 2">Map64</strain>
    </source>
</reference>
<dbReference type="Proteomes" id="UP000226192">
    <property type="component" value="Unassembled WGS sequence"/>
</dbReference>
<keyword evidence="2" id="KW-1185">Reference proteome</keyword>
<dbReference type="EMBL" id="NJET01000171">
    <property type="protein sequence ID" value="PHH59955.1"/>
    <property type="molecule type" value="Genomic_DNA"/>
</dbReference>
<protein>
    <submittedName>
        <fullName evidence="1">Uncharacterized protein</fullName>
    </submittedName>
</protein>
<accession>A0A2C5XRQ8</accession>
<organism evidence="1 2">
    <name type="scientific">Ophiocordyceps australis</name>
    <dbReference type="NCBI Taxonomy" id="1399860"/>
    <lineage>
        <taxon>Eukaryota</taxon>
        <taxon>Fungi</taxon>
        <taxon>Dikarya</taxon>
        <taxon>Ascomycota</taxon>
        <taxon>Pezizomycotina</taxon>
        <taxon>Sordariomycetes</taxon>
        <taxon>Hypocreomycetidae</taxon>
        <taxon>Hypocreales</taxon>
        <taxon>Ophiocordycipitaceae</taxon>
        <taxon>Ophiocordyceps</taxon>
    </lineage>
</organism>
<proteinExistence type="predicted"/>
<name>A0A2C5XRQ8_9HYPO</name>
<comment type="caution">
    <text evidence="1">The sequence shown here is derived from an EMBL/GenBank/DDBJ whole genome shotgun (WGS) entry which is preliminary data.</text>
</comment>
<dbReference type="AlphaFoldDB" id="A0A2C5XRQ8"/>
<evidence type="ECO:0000313" key="1">
    <source>
        <dbReference type="EMBL" id="PHH59955.1"/>
    </source>
</evidence>
<gene>
    <name evidence="1" type="ORF">CDD81_2354</name>
</gene>
<sequence>MPFVWPDLPALKAEQRKWLPNTEENHPKLAPTPVYTNHMCTRMPRRLFGPAAHRLVKTAKSNAKTSHLALHTQAPAKAPAKAPAMPPVMPQRRPGNATLHVFVRSILLCLAQSLACLY</sequence>
<evidence type="ECO:0000313" key="2">
    <source>
        <dbReference type="Proteomes" id="UP000226192"/>
    </source>
</evidence>